<evidence type="ECO:0000256" key="4">
    <source>
        <dbReference type="ARBA" id="ARBA00035278"/>
    </source>
</evidence>
<accession>A0AAW0I1B4</accession>
<dbReference type="AlphaFoldDB" id="A0AAW0I1B4"/>
<dbReference type="EMBL" id="JBBHLL010000249">
    <property type="protein sequence ID" value="KAK7808075.1"/>
    <property type="molecule type" value="Genomic_DNA"/>
</dbReference>
<name>A0AAW0I1B4_MYOGA</name>
<dbReference type="GO" id="GO:0005840">
    <property type="term" value="C:ribosome"/>
    <property type="evidence" value="ECO:0007669"/>
    <property type="project" value="UniProtKB-KW"/>
</dbReference>
<comment type="similarity">
    <text evidence="1">Belongs to the eukaryotic ribosomal protein eS6 family.</text>
</comment>
<evidence type="ECO:0000313" key="8">
    <source>
        <dbReference type="Proteomes" id="UP001488838"/>
    </source>
</evidence>
<feature type="coiled-coil region" evidence="6">
    <location>
        <begin position="98"/>
        <end position="128"/>
    </location>
</feature>
<sequence>MANTHTRNTGERKCESVQRCIVVANLSVFNLVNKRKRKRERKEGRKKEKKEKDYFVRKLLNKEGRQSRTKALKIQCLVTPCVLQHRCWCATLKKQCTKKNKEEAAECAELLAKRMKEAKDKHQEQTVKRCRLSSLTASNF</sequence>
<dbReference type="PANTHER" id="PTHR11502">
    <property type="entry name" value="40S RIBOSOMAL PROTEIN S6"/>
    <property type="match status" value="1"/>
</dbReference>
<evidence type="ECO:0000256" key="3">
    <source>
        <dbReference type="ARBA" id="ARBA00023274"/>
    </source>
</evidence>
<dbReference type="Proteomes" id="UP001488838">
    <property type="component" value="Unassembled WGS sequence"/>
</dbReference>
<dbReference type="Gene3D" id="1.20.5.2650">
    <property type="match status" value="1"/>
</dbReference>
<keyword evidence="2" id="KW-0689">Ribosomal protein</keyword>
<gene>
    <name evidence="7" type="ORF">U0070_026512</name>
</gene>
<dbReference type="InterPro" id="IPR001377">
    <property type="entry name" value="Ribosomal_eS6"/>
</dbReference>
<reference evidence="7 8" key="1">
    <citation type="journal article" date="2023" name="bioRxiv">
        <title>Conserved and derived expression patterns and positive selection on dental genes reveal complex evolutionary context of ever-growing rodent molars.</title>
        <authorList>
            <person name="Calamari Z.T."/>
            <person name="Song A."/>
            <person name="Cohen E."/>
            <person name="Akter M."/>
            <person name="Roy R.D."/>
            <person name="Hallikas O."/>
            <person name="Christensen M.M."/>
            <person name="Li P."/>
            <person name="Marangoni P."/>
            <person name="Jernvall J."/>
            <person name="Klein O.D."/>
        </authorList>
    </citation>
    <scope>NUCLEOTIDE SEQUENCE [LARGE SCALE GENOMIC DNA]</scope>
    <source>
        <strain evidence="7">V071</strain>
    </source>
</reference>
<keyword evidence="3" id="KW-0687">Ribonucleoprotein</keyword>
<organism evidence="7 8">
    <name type="scientific">Myodes glareolus</name>
    <name type="common">Bank vole</name>
    <name type="synonym">Clethrionomys glareolus</name>
    <dbReference type="NCBI Taxonomy" id="447135"/>
    <lineage>
        <taxon>Eukaryota</taxon>
        <taxon>Metazoa</taxon>
        <taxon>Chordata</taxon>
        <taxon>Craniata</taxon>
        <taxon>Vertebrata</taxon>
        <taxon>Euteleostomi</taxon>
        <taxon>Mammalia</taxon>
        <taxon>Eutheria</taxon>
        <taxon>Euarchontoglires</taxon>
        <taxon>Glires</taxon>
        <taxon>Rodentia</taxon>
        <taxon>Myomorpha</taxon>
        <taxon>Muroidea</taxon>
        <taxon>Cricetidae</taxon>
        <taxon>Arvicolinae</taxon>
        <taxon>Myodes</taxon>
    </lineage>
</organism>
<keyword evidence="8" id="KW-1185">Reference proteome</keyword>
<protein>
    <recommendedName>
        <fullName evidence="4">Small ribosomal subunit protein eS6</fullName>
    </recommendedName>
    <alternativeName>
        <fullName evidence="5">40S ribosomal protein S6</fullName>
    </alternativeName>
</protein>
<proteinExistence type="inferred from homology"/>
<keyword evidence="6" id="KW-0175">Coiled coil</keyword>
<evidence type="ECO:0000256" key="6">
    <source>
        <dbReference type="SAM" id="Coils"/>
    </source>
</evidence>
<comment type="caution">
    <text evidence="7">The sequence shown here is derived from an EMBL/GenBank/DDBJ whole genome shotgun (WGS) entry which is preliminary data.</text>
</comment>
<evidence type="ECO:0000256" key="5">
    <source>
        <dbReference type="ARBA" id="ARBA00035403"/>
    </source>
</evidence>
<dbReference type="GO" id="GO:0003735">
    <property type="term" value="F:structural constituent of ribosome"/>
    <property type="evidence" value="ECO:0007669"/>
    <property type="project" value="InterPro"/>
</dbReference>
<dbReference type="GO" id="GO:0006412">
    <property type="term" value="P:translation"/>
    <property type="evidence" value="ECO:0007669"/>
    <property type="project" value="InterPro"/>
</dbReference>
<evidence type="ECO:0000256" key="1">
    <source>
        <dbReference type="ARBA" id="ARBA00009312"/>
    </source>
</evidence>
<evidence type="ECO:0000313" key="7">
    <source>
        <dbReference type="EMBL" id="KAK7808075.1"/>
    </source>
</evidence>
<evidence type="ECO:0000256" key="2">
    <source>
        <dbReference type="ARBA" id="ARBA00022980"/>
    </source>
</evidence>
<dbReference type="GO" id="GO:1990904">
    <property type="term" value="C:ribonucleoprotein complex"/>
    <property type="evidence" value="ECO:0007669"/>
    <property type="project" value="UniProtKB-KW"/>
</dbReference>